<feature type="domain" description="Membrane insertase YidC/Oxa/ALB C-terminal" evidence="9">
    <location>
        <begin position="176"/>
        <end position="365"/>
    </location>
</feature>
<dbReference type="InParanoid" id="A0A0D0DV37"/>
<accession>A0A0D0DV37</accession>
<evidence type="ECO:0000313" key="10">
    <source>
        <dbReference type="EMBL" id="KIK98438.1"/>
    </source>
</evidence>
<dbReference type="GO" id="GO:0032979">
    <property type="term" value="P:protein insertion into mitochondrial inner membrane from matrix"/>
    <property type="evidence" value="ECO:0007669"/>
    <property type="project" value="TreeGrafter"/>
</dbReference>
<feature type="transmembrane region" description="Helical" evidence="8">
    <location>
        <begin position="243"/>
        <end position="266"/>
    </location>
</feature>
<dbReference type="GO" id="GO:0032977">
    <property type="term" value="F:membrane insertase activity"/>
    <property type="evidence" value="ECO:0007669"/>
    <property type="project" value="InterPro"/>
</dbReference>
<name>A0A0D0DV37_9AGAM</name>
<dbReference type="PANTHER" id="PTHR12428">
    <property type="entry name" value="OXA1"/>
    <property type="match status" value="1"/>
</dbReference>
<evidence type="ECO:0000256" key="5">
    <source>
        <dbReference type="ARBA" id="ARBA00023136"/>
    </source>
</evidence>
<keyword evidence="11" id="KW-1185">Reference proteome</keyword>
<organism evidence="10 11">
    <name type="scientific">Paxillus rubicundulus Ve08.2h10</name>
    <dbReference type="NCBI Taxonomy" id="930991"/>
    <lineage>
        <taxon>Eukaryota</taxon>
        <taxon>Fungi</taxon>
        <taxon>Dikarya</taxon>
        <taxon>Basidiomycota</taxon>
        <taxon>Agaricomycotina</taxon>
        <taxon>Agaricomycetes</taxon>
        <taxon>Agaricomycetidae</taxon>
        <taxon>Boletales</taxon>
        <taxon>Paxilineae</taxon>
        <taxon>Paxillaceae</taxon>
        <taxon>Paxillus</taxon>
    </lineage>
</organism>
<feature type="transmembrane region" description="Helical" evidence="8">
    <location>
        <begin position="294"/>
        <end position="311"/>
    </location>
</feature>
<dbReference type="GO" id="GO:0005743">
    <property type="term" value="C:mitochondrial inner membrane"/>
    <property type="evidence" value="ECO:0007669"/>
    <property type="project" value="TreeGrafter"/>
</dbReference>
<gene>
    <name evidence="10" type="ORF">PAXRUDRAFT_823859</name>
</gene>
<dbReference type="Proteomes" id="UP000054538">
    <property type="component" value="Unassembled WGS sequence"/>
</dbReference>
<evidence type="ECO:0000259" key="9">
    <source>
        <dbReference type="Pfam" id="PF02096"/>
    </source>
</evidence>
<evidence type="ECO:0000256" key="6">
    <source>
        <dbReference type="RuleBase" id="RU003945"/>
    </source>
</evidence>
<feature type="compositionally biased region" description="Polar residues" evidence="7">
    <location>
        <begin position="424"/>
        <end position="433"/>
    </location>
</feature>
<evidence type="ECO:0000313" key="11">
    <source>
        <dbReference type="Proteomes" id="UP000054538"/>
    </source>
</evidence>
<feature type="region of interest" description="Disordered" evidence="7">
    <location>
        <begin position="407"/>
        <end position="433"/>
    </location>
</feature>
<comment type="similarity">
    <text evidence="2 6">Belongs to the OXA1/ALB3/YidC family.</text>
</comment>
<dbReference type="Pfam" id="PF02096">
    <property type="entry name" value="60KD_IMP"/>
    <property type="match status" value="1"/>
</dbReference>
<comment type="subcellular location">
    <subcellularLocation>
        <location evidence="1 6">Membrane</location>
        <topology evidence="1 6">Multi-pass membrane protein</topology>
    </subcellularLocation>
</comment>
<keyword evidence="5 8" id="KW-0472">Membrane</keyword>
<dbReference type="PANTHER" id="PTHR12428:SF65">
    <property type="entry name" value="CYTOCHROME C OXIDASE ASSEMBLY PROTEIN COX18, MITOCHONDRIAL"/>
    <property type="match status" value="1"/>
</dbReference>
<reference evidence="11" key="2">
    <citation type="submission" date="2015-01" db="EMBL/GenBank/DDBJ databases">
        <title>Evolutionary Origins and Diversification of the Mycorrhizal Mutualists.</title>
        <authorList>
            <consortium name="DOE Joint Genome Institute"/>
            <consortium name="Mycorrhizal Genomics Consortium"/>
            <person name="Kohler A."/>
            <person name="Kuo A."/>
            <person name="Nagy L.G."/>
            <person name="Floudas D."/>
            <person name="Copeland A."/>
            <person name="Barry K.W."/>
            <person name="Cichocki N."/>
            <person name="Veneault-Fourrey C."/>
            <person name="LaButti K."/>
            <person name="Lindquist E.A."/>
            <person name="Lipzen A."/>
            <person name="Lundell T."/>
            <person name="Morin E."/>
            <person name="Murat C."/>
            <person name="Riley R."/>
            <person name="Ohm R."/>
            <person name="Sun H."/>
            <person name="Tunlid A."/>
            <person name="Henrissat B."/>
            <person name="Grigoriev I.V."/>
            <person name="Hibbett D.S."/>
            <person name="Martin F."/>
        </authorList>
    </citation>
    <scope>NUCLEOTIDE SEQUENCE [LARGE SCALE GENOMIC DNA]</scope>
    <source>
        <strain evidence="11">Ve08.2h10</strain>
    </source>
</reference>
<evidence type="ECO:0000256" key="7">
    <source>
        <dbReference type="SAM" id="MobiDB-lite"/>
    </source>
</evidence>
<reference evidence="10 11" key="1">
    <citation type="submission" date="2014-04" db="EMBL/GenBank/DDBJ databases">
        <authorList>
            <consortium name="DOE Joint Genome Institute"/>
            <person name="Kuo A."/>
            <person name="Kohler A."/>
            <person name="Jargeat P."/>
            <person name="Nagy L.G."/>
            <person name="Floudas D."/>
            <person name="Copeland A."/>
            <person name="Barry K.W."/>
            <person name="Cichocki N."/>
            <person name="Veneault-Fourrey C."/>
            <person name="LaButti K."/>
            <person name="Lindquist E.A."/>
            <person name="Lipzen A."/>
            <person name="Lundell T."/>
            <person name="Morin E."/>
            <person name="Murat C."/>
            <person name="Sun H."/>
            <person name="Tunlid A."/>
            <person name="Henrissat B."/>
            <person name="Grigoriev I.V."/>
            <person name="Hibbett D.S."/>
            <person name="Martin F."/>
            <person name="Nordberg H.P."/>
            <person name="Cantor M.N."/>
            <person name="Hua S.X."/>
        </authorList>
    </citation>
    <scope>NUCLEOTIDE SEQUENCE [LARGE SCALE GENOMIC DNA]</scope>
    <source>
        <strain evidence="10 11">Ve08.2h10</strain>
    </source>
</reference>
<dbReference type="OrthoDB" id="2148490at2759"/>
<evidence type="ECO:0000256" key="1">
    <source>
        <dbReference type="ARBA" id="ARBA00004141"/>
    </source>
</evidence>
<protein>
    <submittedName>
        <fullName evidence="10">Unplaced genomic scaffold scaffold_70, whole genome shotgun sequence</fullName>
    </submittedName>
</protein>
<keyword evidence="4 8" id="KW-1133">Transmembrane helix</keyword>
<sequence length="433" mass="46957">MVLSTTVYAGGRLSLRASGSRILPLASHRPRDCFSLQRFRPSVDGLPSRQGFSNVRNYWWSKPAIPAVTAIEPSPPALAPVAAIPEGPAALASPPSETITQIVAPALDTIASPDPVSLVPPIDASITVPDLSEAVASVILPLQHGDFATLGLTSWWPAGIIRWSFEVLQVSTGMPWFYTIIAGTLFWRAIVVPNNLASIRSAARLRPHAEEIKVLDEQAAKADQRGKMELMLKKQQLYQKAGVSLKAVMINPFIQLTANLGLFFAVRKMVTLPVVQLTQSGVWFLPDLTVGDPYYIMPALVAILVNLQVSVMKKDLDPTKPIMAHVMNVMRIASFASVPWMASMPSGLWLSVVTGMMVSTIQSAVLLVPSIRQALSIAPRVGTSPVVTTRDTARAILDWYRSLTPQTAPSPVARQRKPNLRAMTKSSPRSGQP</sequence>
<evidence type="ECO:0000256" key="8">
    <source>
        <dbReference type="SAM" id="Phobius"/>
    </source>
</evidence>
<dbReference type="FunCoup" id="A0A0D0DV37">
    <property type="interactions" value="333"/>
</dbReference>
<dbReference type="AlphaFoldDB" id="A0A0D0DV37"/>
<evidence type="ECO:0000256" key="2">
    <source>
        <dbReference type="ARBA" id="ARBA00009877"/>
    </source>
</evidence>
<dbReference type="CDD" id="cd20069">
    <property type="entry name" value="5TM_Oxa1-like"/>
    <property type="match status" value="1"/>
</dbReference>
<evidence type="ECO:0000256" key="4">
    <source>
        <dbReference type="ARBA" id="ARBA00022989"/>
    </source>
</evidence>
<dbReference type="HOGENOM" id="CLU_029282_6_1_1"/>
<proteinExistence type="inferred from homology"/>
<dbReference type="STRING" id="930991.A0A0D0DV37"/>
<keyword evidence="3 6" id="KW-0812">Transmembrane</keyword>
<feature type="transmembrane region" description="Helical" evidence="8">
    <location>
        <begin position="176"/>
        <end position="197"/>
    </location>
</feature>
<dbReference type="InterPro" id="IPR028055">
    <property type="entry name" value="YidC/Oxa/ALB_C"/>
</dbReference>
<dbReference type="InterPro" id="IPR001708">
    <property type="entry name" value="YidC/ALB3/OXA1/COX18"/>
</dbReference>
<evidence type="ECO:0000256" key="3">
    <source>
        <dbReference type="ARBA" id="ARBA00022692"/>
    </source>
</evidence>
<dbReference type="EMBL" id="KN824892">
    <property type="protein sequence ID" value="KIK98438.1"/>
    <property type="molecule type" value="Genomic_DNA"/>
</dbReference>